<evidence type="ECO:0000256" key="1">
    <source>
        <dbReference type="ARBA" id="ARBA00023284"/>
    </source>
</evidence>
<name>A0A2S8FZ84_9BACT</name>
<dbReference type="SUPFAM" id="SSF52833">
    <property type="entry name" value="Thioredoxin-like"/>
    <property type="match status" value="1"/>
</dbReference>
<dbReference type="InterPro" id="IPR036249">
    <property type="entry name" value="Thioredoxin-like_sf"/>
</dbReference>
<accession>A0A2S8FZ84</accession>
<dbReference type="Proteomes" id="UP000238322">
    <property type="component" value="Unassembled WGS sequence"/>
</dbReference>
<sequence>MLIVPWSFFFAGKLLMMNRIVPLLVLTFFPLMQPGERGEPAARAQAAVALAYSIVTRTRPPIIPPVLPQPDAAFPVGLNSYREAYTAYTDNRRPMVVLVTATWCPHCPAIKSQLLAMQREGRLADASLVVLDYDQQTNLAKEIMGNHRTLPFVALFTQEADQARSYRQMSLSQLTRRLTTRINAPEYISM</sequence>
<gene>
    <name evidence="2" type="ORF">C5Y83_06060</name>
</gene>
<dbReference type="EMBL" id="PUHY01000005">
    <property type="protein sequence ID" value="PQO37505.1"/>
    <property type="molecule type" value="Genomic_DNA"/>
</dbReference>
<evidence type="ECO:0000313" key="2">
    <source>
        <dbReference type="EMBL" id="PQO37505.1"/>
    </source>
</evidence>
<evidence type="ECO:0008006" key="4">
    <source>
        <dbReference type="Google" id="ProtNLM"/>
    </source>
</evidence>
<dbReference type="Gene3D" id="3.40.30.10">
    <property type="entry name" value="Glutaredoxin"/>
    <property type="match status" value="1"/>
</dbReference>
<keyword evidence="1" id="KW-0676">Redox-active center</keyword>
<dbReference type="PROSITE" id="PS00194">
    <property type="entry name" value="THIOREDOXIN_1"/>
    <property type="match status" value="1"/>
</dbReference>
<comment type="caution">
    <text evidence="2">The sequence shown here is derived from an EMBL/GenBank/DDBJ whole genome shotgun (WGS) entry which is preliminary data.</text>
</comment>
<dbReference type="InterPro" id="IPR017937">
    <property type="entry name" value="Thioredoxin_CS"/>
</dbReference>
<organism evidence="2 3">
    <name type="scientific">Blastopirellula marina</name>
    <dbReference type="NCBI Taxonomy" id="124"/>
    <lineage>
        <taxon>Bacteria</taxon>
        <taxon>Pseudomonadati</taxon>
        <taxon>Planctomycetota</taxon>
        <taxon>Planctomycetia</taxon>
        <taxon>Pirellulales</taxon>
        <taxon>Pirellulaceae</taxon>
        <taxon>Blastopirellula</taxon>
    </lineage>
</organism>
<evidence type="ECO:0000313" key="3">
    <source>
        <dbReference type="Proteomes" id="UP000238322"/>
    </source>
</evidence>
<dbReference type="AlphaFoldDB" id="A0A2S8FZ84"/>
<dbReference type="CDD" id="cd02947">
    <property type="entry name" value="TRX_family"/>
    <property type="match status" value="1"/>
</dbReference>
<proteinExistence type="predicted"/>
<protein>
    <recommendedName>
        <fullName evidence="4">Thioredoxin domain-containing protein</fullName>
    </recommendedName>
</protein>
<reference evidence="2 3" key="1">
    <citation type="submission" date="2018-02" db="EMBL/GenBank/DDBJ databases">
        <title>Comparative genomes isolates from brazilian mangrove.</title>
        <authorList>
            <person name="Araujo J.E."/>
            <person name="Taketani R.G."/>
            <person name="Silva M.C.P."/>
            <person name="Loureco M.V."/>
            <person name="Andreote F.D."/>
        </authorList>
    </citation>
    <scope>NUCLEOTIDE SEQUENCE [LARGE SCALE GENOMIC DNA]</scope>
    <source>
        <strain evidence="2 3">Hex-1 MGV</strain>
    </source>
</reference>
<dbReference type="Pfam" id="PF13899">
    <property type="entry name" value="Thioredoxin_7"/>
    <property type="match status" value="1"/>
</dbReference>